<dbReference type="Proteomes" id="UP000321805">
    <property type="component" value="Chromosome"/>
</dbReference>
<keyword evidence="8 10" id="KW-0472">Membrane</keyword>
<dbReference type="GO" id="GO:0005886">
    <property type="term" value="C:plasma membrane"/>
    <property type="evidence" value="ECO:0007669"/>
    <property type="project" value="UniProtKB-SubCell"/>
</dbReference>
<evidence type="ECO:0000256" key="10">
    <source>
        <dbReference type="SAM" id="Phobius"/>
    </source>
</evidence>
<evidence type="ECO:0000256" key="7">
    <source>
        <dbReference type="ARBA" id="ARBA00023065"/>
    </source>
</evidence>
<keyword evidence="7" id="KW-0406">Ion transport</keyword>
<feature type="transmembrane region" description="Helical" evidence="10">
    <location>
        <begin position="90"/>
        <end position="112"/>
    </location>
</feature>
<name>A0A5B8U4Q9_9ACTN</name>
<dbReference type="InterPro" id="IPR036721">
    <property type="entry name" value="RCK_C_sf"/>
</dbReference>
<gene>
    <name evidence="12" type="ORF">FSW04_11055</name>
</gene>
<feature type="domain" description="RCK C-terminal" evidence="11">
    <location>
        <begin position="400"/>
        <end position="481"/>
    </location>
</feature>
<keyword evidence="13" id="KW-1185">Reference proteome</keyword>
<dbReference type="InterPro" id="IPR038770">
    <property type="entry name" value="Na+/solute_symporter_sf"/>
</dbReference>
<dbReference type="PANTHER" id="PTHR32507">
    <property type="entry name" value="NA(+)/H(+) ANTIPORTER 1"/>
    <property type="match status" value="1"/>
</dbReference>
<sequence length="601" mass="63146">MHDGERILIAGALLTVGLLASLVATRVRVPGLVLFLGVGMAVGSDGAGLIDFSDYGAARTVGIVALALILFEGGLAAGFDEIRPVLWPSLSLAIVGTMATAAITGLVAAWLFDFSTAEGLLVGAIVAGTDGAAIFALLRGSTLRRRLARTLEGESGLNDPIAILLVLGFIEVLTHPGYGVPDFAWLFVRQLGIGAVVGIGVGYAASLALRETRLSTAGLYPVATLAAAALAFGAADTAHGSGFLAVYLTGLMVGSVEISARQTIASFHEGLAWVAQLGMFLVLGLLVFPHELGAVAFEGTVLALVLVFVARPLSTALAATPFGFGVREQAVLGWAGLRGAVPVVLATFPVIADVPRSHDFFNIVFFVVLLSTILQGSTFEPLARRLGMTTDEPALPRPLAESGTIRRLGAEVLEFPVGAGDAIVGLAVRDLGLPREAVVNVIVREGQAIPPRGSTRVETGDRLHVLYREETSRQLGALTSSWRRGPVGPQPRPPRTMRGASTVFSSRPWSPSDGDATRPARVAGLEVVELLRLRRDEPGSLVVLQDGRYAVCGRILVIGARRQIVRWIEQQMRRASAEERAWLRTVLGAVATDAQEVGPGA</sequence>
<dbReference type="InterPro" id="IPR006153">
    <property type="entry name" value="Cation/H_exchanger_TM"/>
</dbReference>
<protein>
    <submittedName>
        <fullName evidence="12">Potassium/proton antiporter</fullName>
    </submittedName>
</protein>
<reference evidence="12 13" key="1">
    <citation type="journal article" date="2018" name="J. Microbiol.">
        <title>Baekduia soli gen. nov., sp. nov., a novel bacterium isolated from the soil of Baekdu Mountain and proposal of a novel family name, Baekduiaceae fam. nov.</title>
        <authorList>
            <person name="An D.S."/>
            <person name="Siddiqi M.Z."/>
            <person name="Kim K.H."/>
            <person name="Yu H.S."/>
            <person name="Im W.T."/>
        </authorList>
    </citation>
    <scope>NUCLEOTIDE SEQUENCE [LARGE SCALE GENOMIC DNA]</scope>
    <source>
        <strain evidence="12 13">BR7-21</strain>
    </source>
</reference>
<evidence type="ECO:0000313" key="12">
    <source>
        <dbReference type="EMBL" id="QEC48053.1"/>
    </source>
</evidence>
<dbReference type="GO" id="GO:0006813">
    <property type="term" value="P:potassium ion transport"/>
    <property type="evidence" value="ECO:0007669"/>
    <property type="project" value="InterPro"/>
</dbReference>
<dbReference type="RefSeq" id="WP_146919201.1">
    <property type="nucleotide sequence ID" value="NZ_CP042430.1"/>
</dbReference>
<accession>A0A5B8U4Q9</accession>
<evidence type="ECO:0000256" key="8">
    <source>
        <dbReference type="ARBA" id="ARBA00023136"/>
    </source>
</evidence>
<dbReference type="NCBIfam" id="NF003716">
    <property type="entry name" value="PRK05326.1-3"/>
    <property type="match status" value="1"/>
</dbReference>
<feature type="transmembrane region" description="Helical" evidence="10">
    <location>
        <begin position="300"/>
        <end position="319"/>
    </location>
</feature>
<feature type="transmembrane region" description="Helical" evidence="10">
    <location>
        <begin position="6"/>
        <end position="25"/>
    </location>
</feature>
<dbReference type="GO" id="GO:0015297">
    <property type="term" value="F:antiporter activity"/>
    <property type="evidence" value="ECO:0007669"/>
    <property type="project" value="UniProtKB-KW"/>
</dbReference>
<dbReference type="NCBIfam" id="NF003715">
    <property type="entry name" value="PRK05326.1-2"/>
    <property type="match status" value="1"/>
</dbReference>
<feature type="transmembrane region" description="Helical" evidence="10">
    <location>
        <begin position="270"/>
        <end position="288"/>
    </location>
</feature>
<keyword evidence="4" id="KW-1003">Cell membrane</keyword>
<feature type="transmembrane region" description="Helical" evidence="10">
    <location>
        <begin position="159"/>
        <end position="178"/>
    </location>
</feature>
<dbReference type="OrthoDB" id="9810759at2"/>
<keyword evidence="5 10" id="KW-0812">Transmembrane</keyword>
<dbReference type="GO" id="GO:0008324">
    <property type="term" value="F:monoatomic cation transmembrane transporter activity"/>
    <property type="evidence" value="ECO:0007669"/>
    <property type="project" value="InterPro"/>
</dbReference>
<feature type="transmembrane region" description="Helical" evidence="10">
    <location>
        <begin position="331"/>
        <end position="354"/>
    </location>
</feature>
<evidence type="ECO:0000313" key="13">
    <source>
        <dbReference type="Proteomes" id="UP000321805"/>
    </source>
</evidence>
<dbReference type="Pfam" id="PF00999">
    <property type="entry name" value="Na_H_Exchanger"/>
    <property type="match status" value="1"/>
</dbReference>
<evidence type="ECO:0000256" key="5">
    <source>
        <dbReference type="ARBA" id="ARBA00022692"/>
    </source>
</evidence>
<dbReference type="PROSITE" id="PS51202">
    <property type="entry name" value="RCK_C"/>
    <property type="match status" value="1"/>
</dbReference>
<dbReference type="Gene3D" id="1.20.1530.20">
    <property type="match status" value="1"/>
</dbReference>
<feature type="transmembrane region" description="Helical" evidence="10">
    <location>
        <begin position="56"/>
        <end position="78"/>
    </location>
</feature>
<evidence type="ECO:0000256" key="4">
    <source>
        <dbReference type="ARBA" id="ARBA00022475"/>
    </source>
</evidence>
<keyword evidence="6 10" id="KW-1133">Transmembrane helix</keyword>
<dbReference type="AlphaFoldDB" id="A0A5B8U4Q9"/>
<dbReference type="EMBL" id="CP042430">
    <property type="protein sequence ID" value="QEC48053.1"/>
    <property type="molecule type" value="Genomic_DNA"/>
</dbReference>
<dbReference type="InterPro" id="IPR006037">
    <property type="entry name" value="RCK_C"/>
</dbReference>
<feature type="transmembrane region" description="Helical" evidence="10">
    <location>
        <begin position="360"/>
        <end position="379"/>
    </location>
</feature>
<keyword evidence="3" id="KW-0050">Antiport</keyword>
<feature type="transmembrane region" description="Helical" evidence="10">
    <location>
        <begin position="118"/>
        <end position="138"/>
    </location>
</feature>
<dbReference type="Gene3D" id="3.30.70.1450">
    <property type="entry name" value="Regulator of K+ conductance, C-terminal domain"/>
    <property type="match status" value="1"/>
</dbReference>
<dbReference type="Pfam" id="PF02080">
    <property type="entry name" value="TrkA_C"/>
    <property type="match status" value="1"/>
</dbReference>
<dbReference type="GO" id="GO:1902600">
    <property type="term" value="P:proton transmembrane transport"/>
    <property type="evidence" value="ECO:0007669"/>
    <property type="project" value="InterPro"/>
</dbReference>
<keyword evidence="2" id="KW-0813">Transport</keyword>
<proteinExistence type="predicted"/>
<feature type="transmembrane region" description="Helical" evidence="10">
    <location>
        <begin position="217"/>
        <end position="235"/>
    </location>
</feature>
<comment type="subcellular location">
    <subcellularLocation>
        <location evidence="1">Cell membrane</location>
        <topology evidence="1">Multi-pass membrane protein</topology>
    </subcellularLocation>
</comment>
<evidence type="ECO:0000256" key="2">
    <source>
        <dbReference type="ARBA" id="ARBA00022448"/>
    </source>
</evidence>
<evidence type="ECO:0000259" key="11">
    <source>
        <dbReference type="PROSITE" id="PS51202"/>
    </source>
</evidence>
<evidence type="ECO:0000256" key="6">
    <source>
        <dbReference type="ARBA" id="ARBA00022989"/>
    </source>
</evidence>
<evidence type="ECO:0000256" key="1">
    <source>
        <dbReference type="ARBA" id="ARBA00004651"/>
    </source>
</evidence>
<dbReference type="PANTHER" id="PTHR32507:SF7">
    <property type="entry name" value="K(+)_H(+) ANTIPORTER NHAP2"/>
    <property type="match status" value="1"/>
</dbReference>
<evidence type="ECO:0000256" key="3">
    <source>
        <dbReference type="ARBA" id="ARBA00022449"/>
    </source>
</evidence>
<feature type="transmembrane region" description="Helical" evidence="10">
    <location>
        <begin position="184"/>
        <end position="205"/>
    </location>
</feature>
<dbReference type="KEGG" id="bsol:FSW04_11055"/>
<feature type="region of interest" description="Disordered" evidence="9">
    <location>
        <begin position="480"/>
        <end position="518"/>
    </location>
</feature>
<dbReference type="SUPFAM" id="SSF116726">
    <property type="entry name" value="TrkA C-terminal domain-like"/>
    <property type="match status" value="1"/>
</dbReference>
<organism evidence="12 13">
    <name type="scientific">Baekduia soli</name>
    <dbReference type="NCBI Taxonomy" id="496014"/>
    <lineage>
        <taxon>Bacteria</taxon>
        <taxon>Bacillati</taxon>
        <taxon>Actinomycetota</taxon>
        <taxon>Thermoleophilia</taxon>
        <taxon>Solirubrobacterales</taxon>
        <taxon>Baekduiaceae</taxon>
        <taxon>Baekduia</taxon>
    </lineage>
</organism>
<evidence type="ECO:0000256" key="9">
    <source>
        <dbReference type="SAM" id="MobiDB-lite"/>
    </source>
</evidence>